<dbReference type="AlphaFoldDB" id="A0A414LKL0"/>
<protein>
    <submittedName>
        <fullName evidence="1">Uncharacterized protein</fullName>
    </submittedName>
</protein>
<organism evidence="1 2">
    <name type="scientific">Bacteroides intestinalis</name>
    <dbReference type="NCBI Taxonomy" id="329854"/>
    <lineage>
        <taxon>Bacteria</taxon>
        <taxon>Pseudomonadati</taxon>
        <taxon>Bacteroidota</taxon>
        <taxon>Bacteroidia</taxon>
        <taxon>Bacteroidales</taxon>
        <taxon>Bacteroidaceae</taxon>
        <taxon>Bacteroides</taxon>
    </lineage>
</organism>
<proteinExistence type="predicted"/>
<evidence type="ECO:0000313" key="1">
    <source>
        <dbReference type="EMBL" id="RHE95160.1"/>
    </source>
</evidence>
<dbReference type="EMBL" id="QSKV01000001">
    <property type="protein sequence ID" value="RHE95160.1"/>
    <property type="molecule type" value="Genomic_DNA"/>
</dbReference>
<dbReference type="Proteomes" id="UP000285650">
    <property type="component" value="Unassembled WGS sequence"/>
</dbReference>
<comment type="caution">
    <text evidence="1">The sequence shown here is derived from an EMBL/GenBank/DDBJ whole genome shotgun (WGS) entry which is preliminary data.</text>
</comment>
<evidence type="ECO:0000313" key="2">
    <source>
        <dbReference type="Proteomes" id="UP000285650"/>
    </source>
</evidence>
<reference evidence="1 2" key="1">
    <citation type="submission" date="2018-08" db="EMBL/GenBank/DDBJ databases">
        <title>A genome reference for cultivated species of the human gut microbiota.</title>
        <authorList>
            <person name="Zou Y."/>
            <person name="Xue W."/>
            <person name="Luo G."/>
        </authorList>
    </citation>
    <scope>NUCLEOTIDE SEQUENCE [LARGE SCALE GENOMIC DNA]</scope>
    <source>
        <strain evidence="1 2">AM27-17</strain>
    </source>
</reference>
<accession>A0A414LKL0</accession>
<gene>
    <name evidence="1" type="ORF">DW712_00080</name>
</gene>
<sequence length="71" mass="8175">MKFSILVLFVKQIIRYLILKTEIPNEFDVWYSFSLMTNKEPSEIASDIPTLNIVVTAAKSVFLQSNTIHIN</sequence>
<name>A0A414LKL0_9BACE</name>